<gene>
    <name evidence="2" type="primary">cas6e</name>
    <name evidence="2" type="ORF">F3087_40140</name>
</gene>
<dbReference type="AlphaFoldDB" id="A0A5N0DXM9"/>
<evidence type="ECO:0000313" key="2">
    <source>
        <dbReference type="EMBL" id="KAA8881882.1"/>
    </source>
</evidence>
<name>A0A5N0DXM9_9NOCA</name>
<evidence type="ECO:0000313" key="3">
    <source>
        <dbReference type="Proteomes" id="UP000323876"/>
    </source>
</evidence>
<reference evidence="2 3" key="1">
    <citation type="submission" date="2019-09" db="EMBL/GenBank/DDBJ databases">
        <authorList>
            <person name="Wang X."/>
        </authorList>
    </citation>
    <scope>NUCLEOTIDE SEQUENCE [LARGE SCALE GENOMIC DNA]</scope>
    <source>
        <strain evidence="2 3">CICC 11023</strain>
    </source>
</reference>
<sequence length="240" mass="26747">MSYLSRIWLNPLRSGAQRLIRNPQAAHAAVLGGISAQPLNERVLWRLDQDSPHRSSLLVLSRSKPSWDHIVEQAGWTGAETPQAMTKSYEPVLERVVEGAAFRFKLRASPTYATKKIAKPSESQRRQLAKPRPRGVRLPHRTEEHQLAWFMERAVPRWGFAIVSTERHEPMLAITERSRVTFRKGDRLSQQVTLHTAVYEGVLRITDPALAQVSLLQGVGTARGYGCGLISLAPPPPGAG</sequence>
<accession>A0A5N0DXM9</accession>
<comment type="caution">
    <text evidence="2">The sequence shown here is derived from an EMBL/GenBank/DDBJ whole genome shotgun (WGS) entry which is preliminary data.</text>
</comment>
<dbReference type="CDD" id="cd09727">
    <property type="entry name" value="Cas6_I-E"/>
    <property type="match status" value="1"/>
</dbReference>
<dbReference type="NCBIfam" id="TIGR01907">
    <property type="entry name" value="casE_Cse3"/>
    <property type="match status" value="1"/>
</dbReference>
<dbReference type="InterPro" id="IPR010179">
    <property type="entry name" value="CRISPR-assoc_prot_Cse3"/>
</dbReference>
<keyword evidence="3" id="KW-1185">Reference proteome</keyword>
<dbReference type="Pfam" id="PF08798">
    <property type="entry name" value="CRISPR_assoc"/>
    <property type="match status" value="1"/>
</dbReference>
<dbReference type="SUPFAM" id="SSF117987">
    <property type="entry name" value="CRISPR-associated protein"/>
    <property type="match status" value="2"/>
</dbReference>
<dbReference type="EMBL" id="VXLC01000031">
    <property type="protein sequence ID" value="KAA8881882.1"/>
    <property type="molecule type" value="Genomic_DNA"/>
</dbReference>
<organism evidence="2 3">
    <name type="scientific">Nocardia colli</name>
    <dbReference type="NCBI Taxonomy" id="2545717"/>
    <lineage>
        <taxon>Bacteria</taxon>
        <taxon>Bacillati</taxon>
        <taxon>Actinomycetota</taxon>
        <taxon>Actinomycetes</taxon>
        <taxon>Mycobacteriales</taxon>
        <taxon>Nocardiaceae</taxon>
        <taxon>Nocardia</taxon>
    </lineage>
</organism>
<proteinExistence type="predicted"/>
<dbReference type="Gene3D" id="3.30.70.1200">
    <property type="entry name" value="Crispr-associated protein, domain 1"/>
    <property type="match status" value="1"/>
</dbReference>
<dbReference type="OrthoDB" id="9795689at2"/>
<dbReference type="Gene3D" id="3.30.70.1210">
    <property type="entry name" value="Crispr-associated protein, domain 2"/>
    <property type="match status" value="1"/>
</dbReference>
<evidence type="ECO:0000256" key="1">
    <source>
        <dbReference type="SAM" id="MobiDB-lite"/>
    </source>
</evidence>
<dbReference type="Proteomes" id="UP000323876">
    <property type="component" value="Unassembled WGS sequence"/>
</dbReference>
<dbReference type="RefSeq" id="WP_150407407.1">
    <property type="nucleotide sequence ID" value="NZ_VXLC01000031.1"/>
</dbReference>
<feature type="region of interest" description="Disordered" evidence="1">
    <location>
        <begin position="115"/>
        <end position="136"/>
    </location>
</feature>
<protein>
    <submittedName>
        <fullName evidence="2">Type I-E CRISPR-associated protein Cas6/Cse3/CasE</fullName>
    </submittedName>
</protein>
<dbReference type="SMART" id="SM01101">
    <property type="entry name" value="CRISPR_assoc"/>
    <property type="match status" value="1"/>
</dbReference>
<feature type="compositionally biased region" description="Basic residues" evidence="1">
    <location>
        <begin position="127"/>
        <end position="136"/>
    </location>
</feature>